<feature type="compositionally biased region" description="Low complexity" evidence="1">
    <location>
        <begin position="68"/>
        <end position="81"/>
    </location>
</feature>
<organism evidence="2 3">
    <name type="scientific">Panicum virgatum</name>
    <name type="common">Blackwell switchgrass</name>
    <dbReference type="NCBI Taxonomy" id="38727"/>
    <lineage>
        <taxon>Eukaryota</taxon>
        <taxon>Viridiplantae</taxon>
        <taxon>Streptophyta</taxon>
        <taxon>Embryophyta</taxon>
        <taxon>Tracheophyta</taxon>
        <taxon>Spermatophyta</taxon>
        <taxon>Magnoliopsida</taxon>
        <taxon>Liliopsida</taxon>
        <taxon>Poales</taxon>
        <taxon>Poaceae</taxon>
        <taxon>PACMAD clade</taxon>
        <taxon>Panicoideae</taxon>
        <taxon>Panicodae</taxon>
        <taxon>Paniceae</taxon>
        <taxon>Panicinae</taxon>
        <taxon>Panicum</taxon>
        <taxon>Panicum sect. Hiantes</taxon>
    </lineage>
</organism>
<dbReference type="EMBL" id="CM029039">
    <property type="protein sequence ID" value="KAG2645565.1"/>
    <property type="molecule type" value="Genomic_DNA"/>
</dbReference>
<feature type="compositionally biased region" description="Basic residues" evidence="1">
    <location>
        <begin position="32"/>
        <end position="52"/>
    </location>
</feature>
<feature type="compositionally biased region" description="Low complexity" evidence="1">
    <location>
        <begin position="162"/>
        <end position="188"/>
    </location>
</feature>
<keyword evidence="3" id="KW-1185">Reference proteome</keyword>
<comment type="caution">
    <text evidence="2">The sequence shown here is derived from an EMBL/GenBank/DDBJ whole genome shotgun (WGS) entry which is preliminary data.</text>
</comment>
<evidence type="ECO:0000313" key="2">
    <source>
        <dbReference type="EMBL" id="KAG2645565.1"/>
    </source>
</evidence>
<dbReference type="AlphaFoldDB" id="A0A8T0WDZ8"/>
<feature type="region of interest" description="Disordered" evidence="1">
    <location>
        <begin position="32"/>
        <end position="95"/>
    </location>
</feature>
<protein>
    <submittedName>
        <fullName evidence="2">Uncharacterized protein</fullName>
    </submittedName>
</protein>
<evidence type="ECO:0000313" key="3">
    <source>
        <dbReference type="Proteomes" id="UP000823388"/>
    </source>
</evidence>
<feature type="region of interest" description="Disordered" evidence="1">
    <location>
        <begin position="162"/>
        <end position="219"/>
    </location>
</feature>
<dbReference type="Proteomes" id="UP000823388">
    <property type="component" value="Chromosome 2K"/>
</dbReference>
<gene>
    <name evidence="2" type="ORF">PVAP13_2KG431600</name>
</gene>
<accession>A0A8T0WDZ8</accession>
<name>A0A8T0WDZ8_PANVG</name>
<evidence type="ECO:0000256" key="1">
    <source>
        <dbReference type="SAM" id="MobiDB-lite"/>
    </source>
</evidence>
<reference evidence="2" key="1">
    <citation type="submission" date="2020-05" db="EMBL/GenBank/DDBJ databases">
        <title>WGS assembly of Panicum virgatum.</title>
        <authorList>
            <person name="Lovell J.T."/>
            <person name="Jenkins J."/>
            <person name="Shu S."/>
            <person name="Juenger T.E."/>
            <person name="Schmutz J."/>
        </authorList>
    </citation>
    <scope>NUCLEOTIDE SEQUENCE</scope>
    <source>
        <strain evidence="2">AP13</strain>
    </source>
</reference>
<proteinExistence type="predicted"/>
<sequence length="219" mass="22225">MDSTDHQFLALGDGFLVFPLIVCSIRRHRGRRFRGVRGHRSSNGHPHHRSPGHRPAPMVPPPGYQPGTSTPAASASSSTSDSSERTGTATPPYMTGIVDERNVVAPSPATSGNAGFGLHAGPCANGGGTTMATHPSFIVGTRAAHWGAPPFYNSNGPSTIAASATSGAPGSPSAAAAPSSTSAASSPARTLGRVAATDRRPGIRRGTWDPAALGLSSDT</sequence>